<dbReference type="AlphaFoldDB" id="A0A2P5AFG6"/>
<name>A0A2P5AFG6_PARAD</name>
<protein>
    <submittedName>
        <fullName evidence="1">Uncharacterized protein</fullName>
    </submittedName>
</protein>
<reference evidence="2" key="1">
    <citation type="submission" date="2016-06" db="EMBL/GenBank/DDBJ databases">
        <title>Parallel loss of symbiosis genes in relatives of nitrogen-fixing non-legume Parasponia.</title>
        <authorList>
            <person name="Van Velzen R."/>
            <person name="Holmer R."/>
            <person name="Bu F."/>
            <person name="Rutten L."/>
            <person name="Van Zeijl A."/>
            <person name="Liu W."/>
            <person name="Santuari L."/>
            <person name="Cao Q."/>
            <person name="Sharma T."/>
            <person name="Shen D."/>
            <person name="Roswanjaya Y."/>
            <person name="Wardhani T."/>
            <person name="Kalhor M.S."/>
            <person name="Jansen J."/>
            <person name="Van den Hoogen J."/>
            <person name="Gungor B."/>
            <person name="Hartog M."/>
            <person name="Hontelez J."/>
            <person name="Verver J."/>
            <person name="Yang W.-C."/>
            <person name="Schijlen E."/>
            <person name="Repin R."/>
            <person name="Schilthuizen M."/>
            <person name="Schranz E."/>
            <person name="Heidstra R."/>
            <person name="Miyata K."/>
            <person name="Fedorova E."/>
            <person name="Kohlen W."/>
            <person name="Bisseling T."/>
            <person name="Smit S."/>
            <person name="Geurts R."/>
        </authorList>
    </citation>
    <scope>NUCLEOTIDE SEQUENCE [LARGE SCALE GENOMIC DNA]</scope>
    <source>
        <strain evidence="2">cv. WU1-14</strain>
    </source>
</reference>
<organism evidence="1 2">
    <name type="scientific">Parasponia andersonii</name>
    <name type="common">Sponia andersonii</name>
    <dbReference type="NCBI Taxonomy" id="3476"/>
    <lineage>
        <taxon>Eukaryota</taxon>
        <taxon>Viridiplantae</taxon>
        <taxon>Streptophyta</taxon>
        <taxon>Embryophyta</taxon>
        <taxon>Tracheophyta</taxon>
        <taxon>Spermatophyta</taxon>
        <taxon>Magnoliopsida</taxon>
        <taxon>eudicotyledons</taxon>
        <taxon>Gunneridae</taxon>
        <taxon>Pentapetalae</taxon>
        <taxon>rosids</taxon>
        <taxon>fabids</taxon>
        <taxon>Rosales</taxon>
        <taxon>Cannabaceae</taxon>
        <taxon>Parasponia</taxon>
    </lineage>
</organism>
<evidence type="ECO:0000313" key="2">
    <source>
        <dbReference type="Proteomes" id="UP000237105"/>
    </source>
</evidence>
<accession>A0A2P5AFG6</accession>
<dbReference type="EMBL" id="JXTB01000618">
    <property type="protein sequence ID" value="PON35286.1"/>
    <property type="molecule type" value="Genomic_DNA"/>
</dbReference>
<evidence type="ECO:0000313" key="1">
    <source>
        <dbReference type="EMBL" id="PON35286.1"/>
    </source>
</evidence>
<sequence length="73" mass="7551">DPYISPSLSPSFLSAFSLSSLSTISFSPPANASSSGSPPMDALRPTTATYDCLDQITELRRSSAAILGLTGAR</sequence>
<gene>
    <name evidence="1" type="ORF">PanWU01x14_337640</name>
</gene>
<dbReference type="Proteomes" id="UP000237105">
    <property type="component" value="Unassembled WGS sequence"/>
</dbReference>
<feature type="non-terminal residue" evidence="1">
    <location>
        <position position="1"/>
    </location>
</feature>
<keyword evidence="2" id="KW-1185">Reference proteome</keyword>
<comment type="caution">
    <text evidence="1">The sequence shown here is derived from an EMBL/GenBank/DDBJ whole genome shotgun (WGS) entry which is preliminary data.</text>
</comment>
<proteinExistence type="predicted"/>